<dbReference type="InterPro" id="IPR006145">
    <property type="entry name" value="PsdUridine_synth_RsuA/RluA"/>
</dbReference>
<gene>
    <name evidence="2" type="ordered locus">Dbac_0958</name>
</gene>
<dbReference type="GO" id="GO:0001522">
    <property type="term" value="P:pseudouridine synthesis"/>
    <property type="evidence" value="ECO:0007669"/>
    <property type="project" value="InterPro"/>
</dbReference>
<sequence length="281" mass="31122">MHTTPETFSSTFTVEEAAPACDTLARLTGLPKARIKDCMAKGGVWWSRPGRSTSRLRRASAEVKPGERLEINYDPALLALVPAQPELIAKAKHYSVWNKPAAVLSQGTRFADHCTLPRLAQAKLGSRNELHPVHRLDREARGIMLLAHDGKAAAKLGELFRQGAVVKEYAAIVRGIPDWTDIEVNEPLDGKEARSRFHVVQSDPASDMTLLLARIDTGRKHQIRRHLNGLGHPVMGDPRYGRGTRQVQELQLVARSLAFTCPFTNAPKQWAVPDLPFPLTD</sequence>
<dbReference type="GO" id="GO:0140098">
    <property type="term" value="F:catalytic activity, acting on RNA"/>
    <property type="evidence" value="ECO:0007669"/>
    <property type="project" value="UniProtKB-ARBA"/>
</dbReference>
<dbReference type="OrthoDB" id="128480at2"/>
<dbReference type="Pfam" id="PF00849">
    <property type="entry name" value="PseudoU_synth_2"/>
    <property type="match status" value="1"/>
</dbReference>
<feature type="domain" description="Pseudouridine synthase RsuA/RluA-like" evidence="1">
    <location>
        <begin position="93"/>
        <end position="228"/>
    </location>
</feature>
<dbReference type="AlphaFoldDB" id="C7LQ47"/>
<dbReference type="GO" id="GO:0009982">
    <property type="term" value="F:pseudouridine synthase activity"/>
    <property type="evidence" value="ECO:0007669"/>
    <property type="project" value="InterPro"/>
</dbReference>
<evidence type="ECO:0000313" key="2">
    <source>
        <dbReference type="EMBL" id="ACU89073.1"/>
    </source>
</evidence>
<dbReference type="InterPro" id="IPR050188">
    <property type="entry name" value="RluA_PseudoU_synthase"/>
</dbReference>
<dbReference type="GO" id="GO:0006396">
    <property type="term" value="P:RNA processing"/>
    <property type="evidence" value="ECO:0007669"/>
    <property type="project" value="UniProtKB-ARBA"/>
</dbReference>
<name>C7LQ47_DESBD</name>
<proteinExistence type="predicted"/>
<dbReference type="GO" id="GO:0003723">
    <property type="term" value="F:RNA binding"/>
    <property type="evidence" value="ECO:0007669"/>
    <property type="project" value="InterPro"/>
</dbReference>
<dbReference type="STRING" id="525897.Dbac_0958"/>
<dbReference type="RefSeq" id="WP_015773173.1">
    <property type="nucleotide sequence ID" value="NC_013173.1"/>
</dbReference>
<dbReference type="EMBL" id="CP001629">
    <property type="protein sequence ID" value="ACU89073.1"/>
    <property type="molecule type" value="Genomic_DNA"/>
</dbReference>
<keyword evidence="3" id="KW-1185">Reference proteome</keyword>
<dbReference type="Proteomes" id="UP000002216">
    <property type="component" value="Chromosome"/>
</dbReference>
<dbReference type="HOGENOM" id="CLU_016902_8_5_7"/>
<reference evidence="2 3" key="1">
    <citation type="journal article" date="2009" name="Stand. Genomic Sci.">
        <title>Complete genome sequence of Desulfomicrobium baculatum type strain (X).</title>
        <authorList>
            <person name="Copeland A."/>
            <person name="Spring S."/>
            <person name="Goker M."/>
            <person name="Schneider S."/>
            <person name="Lapidus A."/>
            <person name="Del Rio T.G."/>
            <person name="Tice H."/>
            <person name="Cheng J.F."/>
            <person name="Chen F."/>
            <person name="Nolan M."/>
            <person name="Bruce D."/>
            <person name="Goodwin L."/>
            <person name="Pitluck S."/>
            <person name="Ivanova N."/>
            <person name="Mavrommatis K."/>
            <person name="Ovchinnikova G."/>
            <person name="Pati A."/>
            <person name="Chen A."/>
            <person name="Palaniappan K."/>
            <person name="Land M."/>
            <person name="Hauser L."/>
            <person name="Chang Y.J."/>
            <person name="Jeffries C.C."/>
            <person name="Meincke L."/>
            <person name="Sims D."/>
            <person name="Brettin T."/>
            <person name="Detter J.C."/>
            <person name="Han C."/>
            <person name="Chain P."/>
            <person name="Bristow J."/>
            <person name="Eisen J.A."/>
            <person name="Markowitz V."/>
            <person name="Hugenholtz P."/>
            <person name="Kyrpides N.C."/>
            <person name="Klenk H.P."/>
            <person name="Lucas S."/>
        </authorList>
    </citation>
    <scope>NUCLEOTIDE SEQUENCE [LARGE SCALE GENOMIC DNA]</scope>
    <source>
        <strain evidence="3">DSM 4028 / VKM B-1378 / X</strain>
    </source>
</reference>
<dbReference type="eggNOG" id="COG0564">
    <property type="taxonomic scope" value="Bacteria"/>
</dbReference>
<protein>
    <submittedName>
        <fullName evidence="2">Pseudouridine synthase</fullName>
    </submittedName>
</protein>
<dbReference type="Gene3D" id="3.30.2350.10">
    <property type="entry name" value="Pseudouridine synthase"/>
    <property type="match status" value="1"/>
</dbReference>
<dbReference type="SUPFAM" id="SSF55120">
    <property type="entry name" value="Pseudouridine synthase"/>
    <property type="match status" value="1"/>
</dbReference>
<dbReference type="PANTHER" id="PTHR21600">
    <property type="entry name" value="MITOCHONDRIAL RNA PSEUDOURIDINE SYNTHASE"/>
    <property type="match status" value="1"/>
</dbReference>
<dbReference type="CDD" id="cd02869">
    <property type="entry name" value="PseudoU_synth_RluA_like"/>
    <property type="match status" value="1"/>
</dbReference>
<dbReference type="InterPro" id="IPR020103">
    <property type="entry name" value="PsdUridine_synth_cat_dom_sf"/>
</dbReference>
<evidence type="ECO:0000313" key="3">
    <source>
        <dbReference type="Proteomes" id="UP000002216"/>
    </source>
</evidence>
<accession>C7LQ47</accession>
<dbReference type="KEGG" id="dba:Dbac_0958"/>
<evidence type="ECO:0000259" key="1">
    <source>
        <dbReference type="Pfam" id="PF00849"/>
    </source>
</evidence>
<organism evidence="2 3">
    <name type="scientific">Desulfomicrobium baculatum (strain DSM 4028 / VKM B-1378 / X)</name>
    <name type="common">Desulfovibrio baculatus</name>
    <dbReference type="NCBI Taxonomy" id="525897"/>
    <lineage>
        <taxon>Bacteria</taxon>
        <taxon>Pseudomonadati</taxon>
        <taxon>Thermodesulfobacteriota</taxon>
        <taxon>Desulfovibrionia</taxon>
        <taxon>Desulfovibrionales</taxon>
        <taxon>Desulfomicrobiaceae</taxon>
        <taxon>Desulfomicrobium</taxon>
    </lineage>
</organism>